<evidence type="ECO:0000256" key="9">
    <source>
        <dbReference type="PIRSR" id="PIRSR606689-1"/>
    </source>
</evidence>
<dbReference type="GO" id="GO:0030010">
    <property type="term" value="P:establishment of cell polarity"/>
    <property type="evidence" value="ECO:0007669"/>
    <property type="project" value="UniProtKB-ARBA"/>
</dbReference>
<dbReference type="FunFam" id="3.40.50.300:FF:000412">
    <property type="entry name" value="ADP-ribosylation factor 1"/>
    <property type="match status" value="1"/>
</dbReference>
<dbReference type="PRINTS" id="PR00328">
    <property type="entry name" value="SAR1GTPBP"/>
</dbReference>
<keyword evidence="10" id="KW-0479">Metal-binding</keyword>
<dbReference type="SMART" id="SM00177">
    <property type="entry name" value="ARF"/>
    <property type="match status" value="1"/>
</dbReference>
<dbReference type="GO" id="GO:0016192">
    <property type="term" value="P:vesicle-mediated transport"/>
    <property type="evidence" value="ECO:0000318"/>
    <property type="project" value="GO_Central"/>
</dbReference>
<dbReference type="GO" id="GO:0005737">
    <property type="term" value="C:cytoplasm"/>
    <property type="evidence" value="ECO:0000318"/>
    <property type="project" value="GO_Central"/>
</dbReference>
<dbReference type="EMBL" id="GL871092">
    <property type="protein sequence ID" value="EGC34585.1"/>
    <property type="molecule type" value="Genomic_DNA"/>
</dbReference>
<dbReference type="RefSeq" id="XP_003291307.1">
    <property type="nucleotide sequence ID" value="XM_003291259.1"/>
</dbReference>
<gene>
    <name evidence="12" type="ORF">DICPUDRAFT_38752</name>
    <name evidence="13" type="ORF">DICPUDRAFT_79687</name>
</gene>
<dbReference type="PROSITE" id="PS51419">
    <property type="entry name" value="RAB"/>
    <property type="match status" value="1"/>
</dbReference>
<keyword evidence="10" id="KW-0460">Magnesium</keyword>
<evidence type="ECO:0000256" key="2">
    <source>
        <dbReference type="ARBA" id="ARBA00010290"/>
    </source>
</evidence>
<organism evidence="13 14">
    <name type="scientific">Dictyostelium purpureum</name>
    <name type="common">Slime mold</name>
    <dbReference type="NCBI Taxonomy" id="5786"/>
    <lineage>
        <taxon>Eukaryota</taxon>
        <taxon>Amoebozoa</taxon>
        <taxon>Evosea</taxon>
        <taxon>Eumycetozoa</taxon>
        <taxon>Dictyostelia</taxon>
        <taxon>Dictyosteliales</taxon>
        <taxon>Dictyosteliaceae</taxon>
        <taxon>Dictyostelium</taxon>
    </lineage>
</organism>
<dbReference type="SMART" id="SM00175">
    <property type="entry name" value="RAB"/>
    <property type="match status" value="1"/>
</dbReference>
<dbReference type="PANTHER" id="PTHR11711">
    <property type="entry name" value="ADP RIBOSYLATION FACTOR-RELATED"/>
    <property type="match status" value="1"/>
</dbReference>
<evidence type="ECO:0008006" key="15">
    <source>
        <dbReference type="Google" id="ProtNLM"/>
    </source>
</evidence>
<dbReference type="InterPro" id="IPR024156">
    <property type="entry name" value="Small_GTPase_ARF"/>
</dbReference>
<dbReference type="KEGG" id="dpp:DICPUDRAFT_38752"/>
<accession>F0ZNB5</accession>
<evidence type="ECO:0000256" key="1">
    <source>
        <dbReference type="ARBA" id="ARBA00004555"/>
    </source>
</evidence>
<evidence type="ECO:0000256" key="7">
    <source>
        <dbReference type="ARBA" id="ARBA00023134"/>
    </source>
</evidence>
<dbReference type="GeneID" id="10507495"/>
<dbReference type="InterPro" id="IPR006689">
    <property type="entry name" value="Small_GTPase_ARF/SAR"/>
</dbReference>
<dbReference type="InterPro" id="IPR027417">
    <property type="entry name" value="P-loop_NTPase"/>
</dbReference>
<keyword evidence="14" id="KW-1185">Reference proteome</keyword>
<feature type="binding site" evidence="10">
    <location>
        <position position="51"/>
    </location>
    <ligand>
        <name>Mg(2+)</name>
        <dbReference type="ChEBI" id="CHEBI:18420"/>
    </ligand>
</feature>
<dbReference type="OrthoDB" id="2011769at2759"/>
<keyword evidence="4" id="KW-0931">ER-Golgi transport</keyword>
<keyword evidence="3 9" id="KW-0547">Nucleotide-binding</keyword>
<reference evidence="13" key="1">
    <citation type="submission" date="2010-04" db="EMBL/GenBank/DDBJ databases">
        <title>Comparative genomics of the social amoebae Dictyostelium discoideum and Dictyostelium purpureum.</title>
        <authorList>
            <consortium name="US DOE Joint Genome Institute (JGI-PGF)"/>
            <person name="Sucgang R."/>
            <person name="Kuo A."/>
            <person name="Tian X."/>
            <person name="Salerno W."/>
            <person name="Parikh A."/>
            <person name="Feasley C.L."/>
            <person name="Dalin E."/>
            <person name="Tu H."/>
            <person name="Huang E."/>
            <person name="Barry K."/>
            <person name="Lindquist E."/>
            <person name="Shapiro H."/>
            <person name="Bruce D."/>
            <person name="Schmutz J."/>
            <person name="Salamov A."/>
            <person name="Fey P."/>
            <person name="Gaudet P."/>
            <person name="Anjard C."/>
            <person name="Mohan M.B."/>
            <person name="Basu S."/>
            <person name="Bushmanova Y."/>
            <person name="van der Wel H."/>
            <person name="Katoh-Kurasawa M."/>
            <person name="Coutinho P.M."/>
            <person name="Saito T."/>
            <person name="Elias M."/>
            <person name="Schaap P."/>
            <person name="Kay R.R."/>
            <person name="Henrissat B."/>
            <person name="Eichinger L."/>
            <person name="Rivero F."/>
            <person name="Putnam N.H."/>
            <person name="West C.M."/>
            <person name="Loomis W.F."/>
            <person name="Chisholm R.L."/>
            <person name="Shaulsky G."/>
            <person name="Strassmann J.E."/>
            <person name="Queller D.C."/>
            <person name="Kuspa A."/>
            <person name="Grigoriev I.V."/>
        </authorList>
    </citation>
    <scope>NUCLEOTIDE SEQUENCE</scope>
    <source>
        <strain evidence="13">QSDP1</strain>
    </source>
</reference>
<dbReference type="GO" id="GO:0006886">
    <property type="term" value="P:intracellular protein transport"/>
    <property type="evidence" value="ECO:0000318"/>
    <property type="project" value="GO_Central"/>
</dbReference>
<evidence type="ECO:0000256" key="10">
    <source>
        <dbReference type="PIRSR" id="PIRSR606689-2"/>
    </source>
</evidence>
<reference evidence="14" key="2">
    <citation type="journal article" date="2011" name="Genome Biol.">
        <title>Comparative genomics of the social amoebae Dictyostelium discoideum and Dictyostelium purpureum.</title>
        <authorList>
            <consortium name="US DOE Joint Genome Institute (JGI-PGF)"/>
            <person name="Sucgang R."/>
            <person name="Kuo A."/>
            <person name="Tian X."/>
            <person name="Salerno W."/>
            <person name="Parikh A."/>
            <person name="Feasley C.L."/>
            <person name="Dalin E."/>
            <person name="Tu H."/>
            <person name="Huang E."/>
            <person name="Barry K."/>
            <person name="Lindquist E."/>
            <person name="Shapiro H."/>
            <person name="Bruce D."/>
            <person name="Schmutz J."/>
            <person name="Salamov A."/>
            <person name="Fey P."/>
            <person name="Gaudet P."/>
            <person name="Anjard C."/>
            <person name="Babu M.M."/>
            <person name="Basu S."/>
            <person name="Bushmanova Y."/>
            <person name="van der Wel H."/>
            <person name="Katoh-Kurasawa M."/>
            <person name="Dinh C."/>
            <person name="Coutinho P.M."/>
            <person name="Saito T."/>
            <person name="Elias M."/>
            <person name="Schaap P."/>
            <person name="Kay R.R."/>
            <person name="Henrissat B."/>
            <person name="Eichinger L."/>
            <person name="Rivero F."/>
            <person name="Putnam N.H."/>
            <person name="West C.M."/>
            <person name="Loomis W.F."/>
            <person name="Chisholm R.L."/>
            <person name="Shaulsky G."/>
            <person name="Strassmann J.E."/>
            <person name="Queller D.C."/>
            <person name="Kuspa A."/>
            <person name="Grigoriev I.V."/>
        </authorList>
    </citation>
    <scope>NUCLEOTIDE SEQUENCE [LARGE SCALE GENOMIC DNA]</scope>
    <source>
        <strain evidence="14">QSDP1</strain>
    </source>
</reference>
<evidence type="ECO:0000256" key="3">
    <source>
        <dbReference type="ARBA" id="ARBA00022741"/>
    </source>
</evidence>
<dbReference type="GO" id="GO:0003924">
    <property type="term" value="F:GTPase activity"/>
    <property type="evidence" value="ECO:0007669"/>
    <property type="project" value="InterPro"/>
</dbReference>
<keyword evidence="7 9" id="KW-0342">GTP-binding</keyword>
<comment type="subcellular location">
    <subcellularLocation>
        <location evidence="1">Golgi apparatus</location>
    </subcellularLocation>
</comment>
<keyword evidence="6" id="KW-0333">Golgi apparatus</keyword>
<dbReference type="GO" id="GO:0005886">
    <property type="term" value="C:plasma membrane"/>
    <property type="evidence" value="ECO:0000318"/>
    <property type="project" value="GO_Central"/>
</dbReference>
<evidence type="ECO:0000313" key="14">
    <source>
        <dbReference type="Proteomes" id="UP000001064"/>
    </source>
</evidence>
<evidence type="ECO:0000256" key="6">
    <source>
        <dbReference type="ARBA" id="ARBA00023034"/>
    </source>
</evidence>
<dbReference type="KEGG" id="dpp:DICPUDRAFT_79687"/>
<evidence type="ECO:0000256" key="8">
    <source>
        <dbReference type="ARBA" id="ARBA00059050"/>
    </source>
</evidence>
<dbReference type="Proteomes" id="UP000001064">
    <property type="component" value="Unassembled WGS sequence"/>
</dbReference>
<evidence type="ECO:0000313" key="12">
    <source>
        <dbReference type="EMBL" id="EGC32169.1"/>
    </source>
</evidence>
<dbReference type="EMBL" id="GL871208">
    <property type="protein sequence ID" value="EGC32169.1"/>
    <property type="molecule type" value="Genomic_DNA"/>
</dbReference>
<dbReference type="SMART" id="SM00178">
    <property type="entry name" value="SAR"/>
    <property type="match status" value="1"/>
</dbReference>
<evidence type="ECO:0000256" key="5">
    <source>
        <dbReference type="ARBA" id="ARBA00022927"/>
    </source>
</evidence>
<evidence type="ECO:0000256" key="4">
    <source>
        <dbReference type="ARBA" id="ARBA00022892"/>
    </source>
</evidence>
<dbReference type="GO" id="GO:0005794">
    <property type="term" value="C:Golgi apparatus"/>
    <property type="evidence" value="ECO:0007669"/>
    <property type="project" value="UniProtKB-SubCell"/>
</dbReference>
<dbReference type="OMA" id="ANKCKTK"/>
<feature type="binding site" evidence="9">
    <location>
        <begin position="27"/>
        <end position="34"/>
    </location>
    <ligand>
        <name>GTP</name>
        <dbReference type="ChEBI" id="CHEBI:37565"/>
    </ligand>
</feature>
<evidence type="ECO:0000256" key="11">
    <source>
        <dbReference type="RuleBase" id="RU003925"/>
    </source>
</evidence>
<dbReference type="PROSITE" id="PS51417">
    <property type="entry name" value="ARF"/>
    <property type="match status" value="1"/>
</dbReference>
<evidence type="ECO:0000313" key="13">
    <source>
        <dbReference type="EMBL" id="EGC34585.1"/>
    </source>
</evidence>
<dbReference type="Pfam" id="PF00025">
    <property type="entry name" value="Arf"/>
    <property type="match status" value="1"/>
</dbReference>
<feature type="binding site" evidence="10">
    <location>
        <position position="34"/>
    </location>
    <ligand>
        <name>Mg(2+)</name>
        <dbReference type="ChEBI" id="CHEBI:18420"/>
    </ligand>
</feature>
<dbReference type="eggNOG" id="KOG0070">
    <property type="taxonomic scope" value="Eukaryota"/>
</dbReference>
<feature type="binding site" evidence="9">
    <location>
        <position position="73"/>
    </location>
    <ligand>
        <name>GTP</name>
        <dbReference type="ChEBI" id="CHEBI:37565"/>
    </ligand>
</feature>
<proteinExistence type="inferred from homology"/>
<dbReference type="GeneID" id="10499591"/>
<keyword evidence="5" id="KW-0653">Protein transport</keyword>
<name>F0ZNB5_DICPU</name>
<dbReference type="CDD" id="cd00878">
    <property type="entry name" value="Arf_Arl"/>
    <property type="match status" value="1"/>
</dbReference>
<dbReference type="SUPFAM" id="SSF52540">
    <property type="entry name" value="P-loop containing nucleoside triphosphate hydrolases"/>
    <property type="match status" value="1"/>
</dbReference>
<dbReference type="GO" id="GO:0005525">
    <property type="term" value="F:GTP binding"/>
    <property type="evidence" value="ECO:0000318"/>
    <property type="project" value="GO_Central"/>
</dbReference>
<dbReference type="GO" id="GO:0046872">
    <property type="term" value="F:metal ion binding"/>
    <property type="evidence" value="ECO:0007669"/>
    <property type="project" value="UniProtKB-KW"/>
</dbReference>
<dbReference type="InterPro" id="IPR005225">
    <property type="entry name" value="Small_GTP-bd"/>
</dbReference>
<dbReference type="STRING" id="5786.F0ZNB5"/>
<protein>
    <recommendedName>
        <fullName evidence="15">ADP-ribosylation factor</fullName>
    </recommendedName>
</protein>
<dbReference type="VEuPathDB" id="AmoebaDB:DICPUDRAFT_79687"/>
<dbReference type="NCBIfam" id="TIGR00231">
    <property type="entry name" value="small_GTP"/>
    <property type="match status" value="1"/>
</dbReference>
<comment type="similarity">
    <text evidence="2 11">Belongs to the small GTPase superfamily. Arf family.</text>
</comment>
<sequence>MFKAIYNFFFDYLKLFSGRDSRILMLGLDGAGKTTLLYRLKIGEEISTIPTIGFNVESITHKKVSMMIWDIGGQTKIRDLWRHYFYNSNGLIFLIDSNDRERLGEVKESMDYLRSHEELKKTPFLILANKQDIKGCLSLEEIIEALELENCKERKWYIQKLCAINGEGAYEGLEWLSKNMY</sequence>
<dbReference type="VEuPathDB" id="AmoebaDB:DICPUDRAFT_38752"/>
<feature type="binding site" evidence="9">
    <location>
        <begin position="129"/>
        <end position="132"/>
    </location>
    <ligand>
        <name>GTP</name>
        <dbReference type="ChEBI" id="CHEBI:37565"/>
    </ligand>
</feature>
<dbReference type="AlphaFoldDB" id="F0ZNB5"/>
<keyword evidence="5" id="KW-0813">Transport</keyword>
<comment type="function">
    <text evidence="8">GTP-binding protein that may be involved in protein trafficking. May modulate vesicle budding and uncoating within the Golgi apparatus.</text>
</comment>
<dbReference type="Gene3D" id="3.40.50.300">
    <property type="entry name" value="P-loop containing nucleotide triphosphate hydrolases"/>
    <property type="match status" value="1"/>
</dbReference>
<dbReference type="RefSeq" id="XP_003288909.1">
    <property type="nucleotide sequence ID" value="XM_003288861.1"/>
</dbReference>